<dbReference type="STRING" id="983506.L8WVG2"/>
<feature type="compositionally biased region" description="Polar residues" evidence="1">
    <location>
        <begin position="814"/>
        <end position="832"/>
    </location>
</feature>
<sequence length="846" mass="94024">MNWGHPRSPTLEESGSELNGHNWTGYLFPVVLAPGKHARPGSRGINGGAYTVEGMACVSVATRPLVPIINQLLQYFPLYLDLLPVPVPCPRSDSCCLQPRTVLNLPLGSSMALRCIFPTFAPLAVPSRRVEINVQSEETVRIECGTSSKLFCLSDGIYLIIERRDTLVSVNDLTNVVRVCQRLHSVGMRVLYGNISLTDTVTLDIMGNPDALVTTSQCCATVVRRPLLANIVFRLNIELKASSNRVDWKLPGSVIAPIGTMLRQLPNLAHLELRVLGTSLSEILSGCPFSLKTFSCDTCDPRPLHNFLINQPELTELHLVGPTQPVGSFFLNHRYGQKICKVSGTLDVVASVAPGRPVEEIRIVDAFLNTEMIRTRISLLTASKSTIKTFRIVTVICQVSMIEVIAEHLPNIEVLGLHVLAPSDRHIPYVNLLDSIAPVIKMLPRLERLDACGTDEYEHAHWLEHLAKERRLLEIWSSISGTLSFVKFPTGAEWARRNGTWAHVHATPNMYTIEHHSHTKAVSNPTHTKRRRKTTVLLNIIKLSCPNRSAIMPDVHALRVPRTPCFWASGGVHDISHLDRSYGQERRCEDVGGPWFFKRPTIAWHSTHRHRSCWLGIPCPLHTEGADASFEITDDGGGFTVSRSRNALVQLFTGTLSLKQSTETNTYKITNRTCNQPAGSTLRFRVMSAARVNAATSKYYEVQSKCRICSSKETMAMLPDSLLIAKSTLVHILVACPDTKYANFRYRRGFGAGYRDQFSLQKSNPHAPGMVQYDPDPHVTPFTHGRAEQTIIPPAGYVSRSDIEEEPPVYSPRNPATTTYFTGSESGRTESSYRPPPTGKARYIPN</sequence>
<keyword evidence="3" id="KW-1185">Reference proteome</keyword>
<evidence type="ECO:0000313" key="2">
    <source>
        <dbReference type="EMBL" id="ELU40319.1"/>
    </source>
</evidence>
<reference evidence="2 3" key="1">
    <citation type="journal article" date="2013" name="Nat. Commun.">
        <title>The evolution and pathogenic mechanisms of the rice sheath blight pathogen.</title>
        <authorList>
            <person name="Zheng A."/>
            <person name="Lin R."/>
            <person name="Xu L."/>
            <person name="Qin P."/>
            <person name="Tang C."/>
            <person name="Ai P."/>
            <person name="Zhang D."/>
            <person name="Liu Y."/>
            <person name="Sun Z."/>
            <person name="Feng H."/>
            <person name="Wang Y."/>
            <person name="Chen Y."/>
            <person name="Liang X."/>
            <person name="Fu R."/>
            <person name="Li Q."/>
            <person name="Zhang J."/>
            <person name="Yu X."/>
            <person name="Xie Z."/>
            <person name="Ding L."/>
            <person name="Guan P."/>
            <person name="Tang J."/>
            <person name="Liang Y."/>
            <person name="Wang S."/>
            <person name="Deng Q."/>
            <person name="Li S."/>
            <person name="Zhu J."/>
            <person name="Wang L."/>
            <person name="Liu H."/>
            <person name="Li P."/>
        </authorList>
    </citation>
    <scope>NUCLEOTIDE SEQUENCE [LARGE SCALE GENOMIC DNA]</scope>
    <source>
        <strain evidence="3">AG-1 IA</strain>
    </source>
</reference>
<dbReference type="AlphaFoldDB" id="L8WVG2"/>
<dbReference type="OrthoDB" id="3247499at2759"/>
<dbReference type="InterPro" id="IPR032675">
    <property type="entry name" value="LRR_dom_sf"/>
</dbReference>
<name>L8WVG2_THACA</name>
<evidence type="ECO:0000256" key="1">
    <source>
        <dbReference type="SAM" id="MobiDB-lite"/>
    </source>
</evidence>
<dbReference type="Proteomes" id="UP000011668">
    <property type="component" value="Unassembled WGS sequence"/>
</dbReference>
<accession>L8WVG2</accession>
<proteinExistence type="predicted"/>
<gene>
    <name evidence="2" type="ORF">AG1IA_05647</name>
</gene>
<dbReference type="HOGENOM" id="CLU_336836_0_0_1"/>
<comment type="caution">
    <text evidence="2">The sequence shown here is derived from an EMBL/GenBank/DDBJ whole genome shotgun (WGS) entry which is preliminary data.</text>
</comment>
<dbReference type="SUPFAM" id="SSF52047">
    <property type="entry name" value="RNI-like"/>
    <property type="match status" value="1"/>
</dbReference>
<evidence type="ECO:0000313" key="3">
    <source>
        <dbReference type="Proteomes" id="UP000011668"/>
    </source>
</evidence>
<protein>
    <submittedName>
        <fullName evidence="2">Uncharacterized protein</fullName>
    </submittedName>
</protein>
<dbReference type="EMBL" id="AFRT01001459">
    <property type="protein sequence ID" value="ELU40319.1"/>
    <property type="molecule type" value="Genomic_DNA"/>
</dbReference>
<organism evidence="2 3">
    <name type="scientific">Thanatephorus cucumeris (strain AG1-IA)</name>
    <name type="common">Rice sheath blight fungus</name>
    <name type="synonym">Rhizoctonia solani</name>
    <dbReference type="NCBI Taxonomy" id="983506"/>
    <lineage>
        <taxon>Eukaryota</taxon>
        <taxon>Fungi</taxon>
        <taxon>Dikarya</taxon>
        <taxon>Basidiomycota</taxon>
        <taxon>Agaricomycotina</taxon>
        <taxon>Agaricomycetes</taxon>
        <taxon>Cantharellales</taxon>
        <taxon>Ceratobasidiaceae</taxon>
        <taxon>Rhizoctonia</taxon>
        <taxon>Rhizoctonia solani AG-1</taxon>
    </lineage>
</organism>
<feature type="region of interest" description="Disordered" evidence="1">
    <location>
        <begin position="797"/>
        <end position="846"/>
    </location>
</feature>
<dbReference type="Gene3D" id="3.80.10.10">
    <property type="entry name" value="Ribonuclease Inhibitor"/>
    <property type="match status" value="1"/>
</dbReference>